<dbReference type="InterPro" id="IPR007110">
    <property type="entry name" value="Ig-like_dom"/>
</dbReference>
<dbReference type="InterPro" id="IPR013783">
    <property type="entry name" value="Ig-like_fold"/>
</dbReference>
<dbReference type="InterPro" id="IPR036179">
    <property type="entry name" value="Ig-like_dom_sf"/>
</dbReference>
<name>A0A852V7P2_9BACT</name>
<accession>A0A852V7P2</accession>
<dbReference type="PANTHER" id="PTHR45080:SF28">
    <property type="entry name" value="HEMICENTIN-2"/>
    <property type="match status" value="1"/>
</dbReference>
<evidence type="ECO:0000313" key="2">
    <source>
        <dbReference type="EMBL" id="NYF88943.1"/>
    </source>
</evidence>
<proteinExistence type="predicted"/>
<dbReference type="Proteomes" id="UP000564385">
    <property type="component" value="Unassembled WGS sequence"/>
</dbReference>
<gene>
    <name evidence="2" type="ORF">HDF08_001010</name>
</gene>
<dbReference type="GO" id="GO:0007156">
    <property type="term" value="P:homophilic cell adhesion via plasma membrane adhesion molecules"/>
    <property type="evidence" value="ECO:0007669"/>
    <property type="project" value="TreeGrafter"/>
</dbReference>
<dbReference type="InterPro" id="IPR013320">
    <property type="entry name" value="ConA-like_dom_sf"/>
</dbReference>
<dbReference type="InterPro" id="IPR050958">
    <property type="entry name" value="Cell_Adh-Cytoskel_Orgn"/>
</dbReference>
<dbReference type="AlphaFoldDB" id="A0A852V7P2"/>
<dbReference type="GO" id="GO:0050808">
    <property type="term" value="P:synapse organization"/>
    <property type="evidence" value="ECO:0007669"/>
    <property type="project" value="TreeGrafter"/>
</dbReference>
<dbReference type="InterPro" id="IPR003599">
    <property type="entry name" value="Ig_sub"/>
</dbReference>
<feature type="domain" description="Ig-like" evidence="1">
    <location>
        <begin position="420"/>
        <end position="509"/>
    </location>
</feature>
<feature type="domain" description="Ig-like" evidence="1">
    <location>
        <begin position="154"/>
        <end position="321"/>
    </location>
</feature>
<protein>
    <recommendedName>
        <fullName evidence="1">Ig-like domain-containing protein</fullName>
    </recommendedName>
</protein>
<dbReference type="Gene3D" id="2.60.40.10">
    <property type="entry name" value="Immunoglobulins"/>
    <property type="match status" value="6"/>
</dbReference>
<dbReference type="PROSITE" id="PS50835">
    <property type="entry name" value="IG_LIKE"/>
    <property type="match status" value="3"/>
</dbReference>
<dbReference type="GO" id="GO:0005886">
    <property type="term" value="C:plasma membrane"/>
    <property type="evidence" value="ECO:0007669"/>
    <property type="project" value="TreeGrafter"/>
</dbReference>
<reference evidence="2 3" key="1">
    <citation type="submission" date="2020-07" db="EMBL/GenBank/DDBJ databases">
        <title>Genomic Encyclopedia of Type Strains, Phase IV (KMG-V): Genome sequencing to study the core and pangenomes of soil and plant-associated prokaryotes.</title>
        <authorList>
            <person name="Whitman W."/>
        </authorList>
    </citation>
    <scope>NUCLEOTIDE SEQUENCE [LARGE SCALE GENOMIC DNA]</scope>
    <source>
        <strain evidence="2 3">M8UP22</strain>
    </source>
</reference>
<dbReference type="SUPFAM" id="SSF49899">
    <property type="entry name" value="Concanavalin A-like lectins/glucanases"/>
    <property type="match status" value="1"/>
</dbReference>
<feature type="domain" description="Ig-like" evidence="1">
    <location>
        <begin position="66"/>
        <end position="148"/>
    </location>
</feature>
<evidence type="ECO:0000313" key="3">
    <source>
        <dbReference type="Proteomes" id="UP000564385"/>
    </source>
</evidence>
<sequence length="819" mass="82304">MLKPAAYVDSLTSSSLFPSPRGISGGGGRSSRSAMLWSCSQLLAVTLLLVMTACGKSAKDPFAKFPTITSQPANQSVTVGQTATFSVTATSTVMPFTYQWFDNGTAIAGATSSTYTTPAAAIGDNSSQFKVTVSNTSGSATSNPATLTVTVGLPMITTQPANQSVTVGQTATFSVTATSTVMPLTYQWFDNGTAIAGATSSTFTTPATTAGDNSSQFTVTVSNTSGSVTSNPATLTVTAGVPPAITAQPTSVNVCTHASTTLSVSALNAGTYQWFLNGSPIGGATSSSYFIASAAATDAGSYTVAVTNAAGTVTSQAATVSVGTSITTNPMSLSIAQGQTAAFSVAAAGEAPFSYQWYLIASGTSSGVAISGATSSTYTTPVEGVSSSGSNYYATVTDTCGNALTSTSATLTVTTGNVPPTIVTQPVSQTVASGSTATFTVTASGPGTLTYQWYRIPAGMINGVAISGATGTTYTVPASSTALSNDQDGYYVIVVNSYGQATSQTAILSIGNGIQITKQPVSVYVSAGQPATFSVTATSLLPLTYQWFEAAAGTSTFTAIAGATGASYTQATTATTDSGSVFYVVVSNGSSTPVTSTSVLLSVGPLGGISNFCSGWAPVAGSTTTPTPNANCEVQLSSAANDQSSAIVWPNLIPTGNLQLSFTFTTTDASTPPADGFAMTLGDPSLGATTSSIGTAGSGLGAETIPGVVLVFDDYRDGPDPAVPYIAVGRGEGALWEKPYTLINGNIPPLATAGATVSHDYVVSIVQGMMTVTMDGQQLFSGSVAVPPVAYLYFSAATGRYYEQTTVSNFSATVGAPSN</sequence>
<comment type="caution">
    <text evidence="2">The sequence shown here is derived from an EMBL/GenBank/DDBJ whole genome shotgun (WGS) entry which is preliminary data.</text>
</comment>
<organism evidence="2 3">
    <name type="scientific">Tunturiibacter lichenicola</name>
    <dbReference type="NCBI Taxonomy" id="2051959"/>
    <lineage>
        <taxon>Bacteria</taxon>
        <taxon>Pseudomonadati</taxon>
        <taxon>Acidobacteriota</taxon>
        <taxon>Terriglobia</taxon>
        <taxon>Terriglobales</taxon>
        <taxon>Acidobacteriaceae</taxon>
        <taxon>Tunturiibacter</taxon>
    </lineage>
</organism>
<dbReference type="EMBL" id="JACCCU010000001">
    <property type="protein sequence ID" value="NYF88943.1"/>
    <property type="molecule type" value="Genomic_DNA"/>
</dbReference>
<dbReference type="SMART" id="SM00409">
    <property type="entry name" value="IG"/>
    <property type="match status" value="6"/>
</dbReference>
<dbReference type="SUPFAM" id="SSF48726">
    <property type="entry name" value="Immunoglobulin"/>
    <property type="match status" value="6"/>
</dbReference>
<evidence type="ECO:0000259" key="1">
    <source>
        <dbReference type="PROSITE" id="PS50835"/>
    </source>
</evidence>
<dbReference type="PANTHER" id="PTHR45080">
    <property type="entry name" value="CONTACTIN 5"/>
    <property type="match status" value="1"/>
</dbReference>
<dbReference type="Pfam" id="PF13927">
    <property type="entry name" value="Ig_3"/>
    <property type="match status" value="1"/>
</dbReference>